<dbReference type="InterPro" id="IPR045562">
    <property type="entry name" value="RecG_dom3_C"/>
</dbReference>
<dbReference type="Pfam" id="PF17191">
    <property type="entry name" value="RecG_wedge"/>
    <property type="match status" value="1"/>
</dbReference>
<dbReference type="GO" id="GO:0016787">
    <property type="term" value="F:hydrolase activity"/>
    <property type="evidence" value="ECO:0007669"/>
    <property type="project" value="UniProtKB-KW"/>
</dbReference>
<evidence type="ECO:0000256" key="15">
    <source>
        <dbReference type="ARBA" id="ARBA00049803"/>
    </source>
</evidence>
<dbReference type="SMART" id="SM00490">
    <property type="entry name" value="HELICc"/>
    <property type="match status" value="1"/>
</dbReference>
<evidence type="ECO:0000256" key="3">
    <source>
        <dbReference type="ARBA" id="ARBA00022741"/>
    </source>
</evidence>
<dbReference type="PROSITE" id="PS51194">
    <property type="entry name" value="HELICASE_CTER"/>
    <property type="match status" value="1"/>
</dbReference>
<keyword evidence="4" id="KW-0227">DNA damage</keyword>
<dbReference type="Gene3D" id="2.40.50.140">
    <property type="entry name" value="Nucleic acid-binding proteins"/>
    <property type="match status" value="1"/>
</dbReference>
<evidence type="ECO:0000256" key="14">
    <source>
        <dbReference type="ARBA" id="ARBA00048988"/>
    </source>
</evidence>
<feature type="domain" description="Helicase ATP-binding" evidence="17">
    <location>
        <begin position="282"/>
        <end position="443"/>
    </location>
</feature>
<dbReference type="InterPro" id="IPR014001">
    <property type="entry name" value="Helicase_ATP-bd"/>
</dbReference>
<keyword evidence="7" id="KW-0067">ATP-binding</keyword>
<protein>
    <recommendedName>
        <fullName evidence="2">ATP-dependent DNA helicase RecG</fullName>
        <ecNumber evidence="13">5.6.2.4</ecNumber>
    </recommendedName>
    <alternativeName>
        <fullName evidence="15">DNA branch migration protein RecG</fullName>
    </alternativeName>
    <alternativeName>
        <fullName evidence="16">Probable DNA 3'-5' helicase RecG</fullName>
    </alternativeName>
</protein>
<evidence type="ECO:0000256" key="8">
    <source>
        <dbReference type="ARBA" id="ARBA00023125"/>
    </source>
</evidence>
<evidence type="ECO:0000256" key="12">
    <source>
        <dbReference type="ARBA" id="ARBA00034617"/>
    </source>
</evidence>
<dbReference type="InterPro" id="IPR012340">
    <property type="entry name" value="NA-bd_OB-fold"/>
</dbReference>
<dbReference type="SUPFAM" id="SSF50249">
    <property type="entry name" value="Nucleic acid-binding proteins"/>
    <property type="match status" value="1"/>
</dbReference>
<evidence type="ECO:0000256" key="10">
    <source>
        <dbReference type="ARBA" id="ARBA00023204"/>
    </source>
</evidence>
<dbReference type="AlphaFoldDB" id="A0A1H8NE35"/>
<dbReference type="Pfam" id="PF19833">
    <property type="entry name" value="RecG_dom3_C"/>
    <property type="match status" value="1"/>
</dbReference>
<dbReference type="InterPro" id="IPR011545">
    <property type="entry name" value="DEAD/DEAH_box_helicase_dom"/>
</dbReference>
<evidence type="ECO:0000256" key="4">
    <source>
        <dbReference type="ARBA" id="ARBA00022763"/>
    </source>
</evidence>
<evidence type="ECO:0000256" key="9">
    <source>
        <dbReference type="ARBA" id="ARBA00023172"/>
    </source>
</evidence>
<keyword evidence="3" id="KW-0547">Nucleotide-binding</keyword>
<evidence type="ECO:0000256" key="5">
    <source>
        <dbReference type="ARBA" id="ARBA00022801"/>
    </source>
</evidence>
<keyword evidence="6 19" id="KW-0347">Helicase</keyword>
<dbReference type="InterPro" id="IPR047112">
    <property type="entry name" value="RecG/Mfd"/>
</dbReference>
<comment type="similarity">
    <text evidence="1">Belongs to the helicase family. RecG subfamily.</text>
</comment>
<keyword evidence="9" id="KW-0233">DNA recombination</keyword>
<dbReference type="GO" id="GO:0006310">
    <property type="term" value="P:DNA recombination"/>
    <property type="evidence" value="ECO:0007669"/>
    <property type="project" value="UniProtKB-KW"/>
</dbReference>
<dbReference type="SUPFAM" id="SSF52540">
    <property type="entry name" value="P-loop containing nucleoside triphosphate hydrolases"/>
    <property type="match status" value="2"/>
</dbReference>
<dbReference type="RefSeq" id="WP_093115682.1">
    <property type="nucleotide sequence ID" value="NZ_FODS01000003.1"/>
</dbReference>
<dbReference type="PANTHER" id="PTHR47964">
    <property type="entry name" value="ATP-DEPENDENT DNA HELICASE HOMOLOG RECG, CHLOROPLASTIC"/>
    <property type="match status" value="1"/>
</dbReference>
<evidence type="ECO:0000256" key="1">
    <source>
        <dbReference type="ARBA" id="ARBA00007504"/>
    </source>
</evidence>
<dbReference type="NCBIfam" id="NF008164">
    <property type="entry name" value="PRK10917.1-2"/>
    <property type="match status" value="1"/>
</dbReference>
<accession>A0A1H8NE35</accession>
<dbReference type="GO" id="GO:0005524">
    <property type="term" value="F:ATP binding"/>
    <property type="evidence" value="ECO:0007669"/>
    <property type="project" value="UniProtKB-KW"/>
</dbReference>
<dbReference type="NCBIfam" id="NF008165">
    <property type="entry name" value="PRK10917.1-3"/>
    <property type="match status" value="1"/>
</dbReference>
<name>A0A1H8NE35_9RHOB</name>
<dbReference type="SMART" id="SM00487">
    <property type="entry name" value="DEXDc"/>
    <property type="match status" value="1"/>
</dbReference>
<dbReference type="OrthoDB" id="9804325at2"/>
<dbReference type="STRING" id="569882.SAMN04490248_103134"/>
<dbReference type="FunFam" id="3.40.50.300:FF:000391">
    <property type="entry name" value="ATP-dependent DNA helicase RecG"/>
    <property type="match status" value="1"/>
</dbReference>
<dbReference type="InterPro" id="IPR033454">
    <property type="entry name" value="RecG_wedge"/>
</dbReference>
<reference evidence="19 20" key="1">
    <citation type="submission" date="2016-10" db="EMBL/GenBank/DDBJ databases">
        <authorList>
            <person name="de Groot N.N."/>
        </authorList>
    </citation>
    <scope>NUCLEOTIDE SEQUENCE [LARGE SCALE GENOMIC DNA]</scope>
    <source>
        <strain evidence="19 20">DSM 27842</strain>
    </source>
</reference>
<keyword evidence="11" id="KW-0413">Isomerase</keyword>
<dbReference type="CDD" id="cd04488">
    <property type="entry name" value="RecG_wedge_OBF"/>
    <property type="match status" value="1"/>
</dbReference>
<dbReference type="PANTHER" id="PTHR47964:SF1">
    <property type="entry name" value="ATP-DEPENDENT DNA HELICASE HOMOLOG RECG, CHLOROPLASTIC"/>
    <property type="match status" value="1"/>
</dbReference>
<evidence type="ECO:0000256" key="11">
    <source>
        <dbReference type="ARBA" id="ARBA00023235"/>
    </source>
</evidence>
<comment type="catalytic activity">
    <reaction evidence="14">
        <text>ATP + H2O = ADP + phosphate + H(+)</text>
        <dbReference type="Rhea" id="RHEA:13065"/>
        <dbReference type="ChEBI" id="CHEBI:15377"/>
        <dbReference type="ChEBI" id="CHEBI:15378"/>
        <dbReference type="ChEBI" id="CHEBI:30616"/>
        <dbReference type="ChEBI" id="CHEBI:43474"/>
        <dbReference type="ChEBI" id="CHEBI:456216"/>
        <dbReference type="EC" id="5.6.2.4"/>
    </reaction>
</comment>
<evidence type="ECO:0000259" key="17">
    <source>
        <dbReference type="PROSITE" id="PS51192"/>
    </source>
</evidence>
<evidence type="ECO:0000313" key="19">
    <source>
        <dbReference type="EMBL" id="SEO27845.1"/>
    </source>
</evidence>
<dbReference type="CDD" id="cd17992">
    <property type="entry name" value="DEXHc_RecG"/>
    <property type="match status" value="1"/>
</dbReference>
<evidence type="ECO:0000256" key="7">
    <source>
        <dbReference type="ARBA" id="ARBA00022840"/>
    </source>
</evidence>
<organism evidence="19 20">
    <name type="scientific">Salinihabitans flavidus</name>
    <dbReference type="NCBI Taxonomy" id="569882"/>
    <lineage>
        <taxon>Bacteria</taxon>
        <taxon>Pseudomonadati</taxon>
        <taxon>Pseudomonadota</taxon>
        <taxon>Alphaproteobacteria</taxon>
        <taxon>Rhodobacterales</taxon>
        <taxon>Roseobacteraceae</taxon>
        <taxon>Salinihabitans</taxon>
    </lineage>
</organism>
<evidence type="ECO:0000313" key="20">
    <source>
        <dbReference type="Proteomes" id="UP000198893"/>
    </source>
</evidence>
<proteinExistence type="inferred from homology"/>
<dbReference type="NCBIfam" id="NF008168">
    <property type="entry name" value="PRK10917.2-2"/>
    <property type="match status" value="1"/>
</dbReference>
<keyword evidence="20" id="KW-1185">Reference proteome</keyword>
<sequence length="696" mass="75847">MSGRPEVLFPLFAELSTLDGVGPKTARAMEQIDIAKPRDVIFSLPYSGIDRTRRASVQGADLPGVVTVKVNVVAHRPPRSRSGAYRIVVEDAETSFQLVYFHARGDYLERQLPVGACRIVSGRVELFDGIAQMAHPDHVLDEGEADSIPPFEPVYHLTSGVTLRTMRRAVASALERLPELSEWIDPSQKAKAKWPDWHEALHATHAPSSVVDLSPQAPARERLAYDEFFAHQLTLALARARLQRAKGIITESDGHLRRRVLEALPYSPTAAQVRAVEEIAHDMAQPLRMNRLLQGDVGAGKTLVAFLALLIAVEGGGQGVMMAPTEILARQHLEGLRPLAEAAGVQVDVLTGRDKGAARKAKLADLQAGRTQILIGTHAVFQADVQFVDLRLAVIDEQHRFGVRQRLELGRKGAGADVLVMTATPIPRSLALAQYGDMDVSILDEKPPGRKPISTALISSSRMDEVVEHLRKAIAEGRQAYWVCPLVDESESVDLTAAEERFKHLRAALGDGLVGLVHGQMPPQEKDAAMARFQGGETKVLVATTVIEVGVDVPNASIMVIERAEIFGLAQLHQLRGRVGRGEAASTCLLMYRAPLSESGEKRLTTLRETEDGFRLAETDLEMRGAGDLIGTAQSGVPRFRIADLEGQAGLMAIAQSDTRKLLADDPDLTSDRGKAARVLLWLMEQDRAIRLISVG</sequence>
<dbReference type="EMBL" id="FODS01000003">
    <property type="protein sequence ID" value="SEO27845.1"/>
    <property type="molecule type" value="Genomic_DNA"/>
</dbReference>
<comment type="catalytic activity">
    <reaction evidence="12">
        <text>Couples ATP hydrolysis with the unwinding of duplex DNA by translocating in the 3'-5' direction.</text>
        <dbReference type="EC" id="5.6.2.4"/>
    </reaction>
</comment>
<dbReference type="InterPro" id="IPR027417">
    <property type="entry name" value="P-loop_NTPase"/>
</dbReference>
<dbReference type="EC" id="5.6.2.4" evidence="13"/>
<dbReference type="Proteomes" id="UP000198893">
    <property type="component" value="Unassembled WGS sequence"/>
</dbReference>
<dbReference type="Pfam" id="PF00270">
    <property type="entry name" value="DEAD"/>
    <property type="match status" value="1"/>
</dbReference>
<evidence type="ECO:0000256" key="6">
    <source>
        <dbReference type="ARBA" id="ARBA00022806"/>
    </source>
</evidence>
<dbReference type="InterPro" id="IPR001650">
    <property type="entry name" value="Helicase_C-like"/>
</dbReference>
<evidence type="ECO:0000259" key="18">
    <source>
        <dbReference type="PROSITE" id="PS51194"/>
    </source>
</evidence>
<keyword evidence="5" id="KW-0378">Hydrolase</keyword>
<dbReference type="Pfam" id="PF00271">
    <property type="entry name" value="Helicase_C"/>
    <property type="match status" value="1"/>
</dbReference>
<keyword evidence="8" id="KW-0238">DNA-binding</keyword>
<gene>
    <name evidence="19" type="ORF">SAMN04490248_103134</name>
</gene>
<evidence type="ECO:0000256" key="13">
    <source>
        <dbReference type="ARBA" id="ARBA00034808"/>
    </source>
</evidence>
<evidence type="ECO:0000256" key="16">
    <source>
        <dbReference type="ARBA" id="ARBA00049819"/>
    </source>
</evidence>
<dbReference type="Gene3D" id="3.40.50.300">
    <property type="entry name" value="P-loop containing nucleotide triphosphate hydrolases"/>
    <property type="match status" value="2"/>
</dbReference>
<feature type="domain" description="Helicase C-terminal" evidence="18">
    <location>
        <begin position="462"/>
        <end position="627"/>
    </location>
</feature>
<dbReference type="GO" id="GO:0003677">
    <property type="term" value="F:DNA binding"/>
    <property type="evidence" value="ECO:0007669"/>
    <property type="project" value="UniProtKB-KW"/>
</dbReference>
<dbReference type="GO" id="GO:0006281">
    <property type="term" value="P:DNA repair"/>
    <property type="evidence" value="ECO:0007669"/>
    <property type="project" value="UniProtKB-KW"/>
</dbReference>
<dbReference type="GO" id="GO:0043138">
    <property type="term" value="F:3'-5' DNA helicase activity"/>
    <property type="evidence" value="ECO:0007669"/>
    <property type="project" value="UniProtKB-EC"/>
</dbReference>
<evidence type="ECO:0000256" key="2">
    <source>
        <dbReference type="ARBA" id="ARBA00017846"/>
    </source>
</evidence>
<dbReference type="PROSITE" id="PS51192">
    <property type="entry name" value="HELICASE_ATP_BIND_1"/>
    <property type="match status" value="1"/>
</dbReference>
<keyword evidence="10" id="KW-0234">DNA repair</keyword>